<dbReference type="EMBL" id="AQPH01000018">
    <property type="protein sequence ID" value="EPY02280.1"/>
    <property type="molecule type" value="Genomic_DNA"/>
</dbReference>
<dbReference type="Proteomes" id="UP000015350">
    <property type="component" value="Unassembled WGS sequence"/>
</dbReference>
<accession>S9TUY2</accession>
<evidence type="ECO:0000256" key="1">
    <source>
        <dbReference type="SAM" id="Phobius"/>
    </source>
</evidence>
<evidence type="ECO:0000313" key="2">
    <source>
        <dbReference type="EMBL" id="EPY02280.1"/>
    </source>
</evidence>
<dbReference type="OrthoDB" id="7594726at2"/>
<comment type="caution">
    <text evidence="2">The sequence shown here is derived from an EMBL/GenBank/DDBJ whole genome shotgun (WGS) entry which is preliminary data.</text>
</comment>
<keyword evidence="1" id="KW-1133">Transmembrane helix</keyword>
<protein>
    <recommendedName>
        <fullName evidence="4">DUF2333 family protein</fullName>
    </recommendedName>
</protein>
<proteinExistence type="predicted"/>
<feature type="transmembrane region" description="Helical" evidence="1">
    <location>
        <begin position="32"/>
        <end position="56"/>
    </location>
</feature>
<evidence type="ECO:0008006" key="4">
    <source>
        <dbReference type="Google" id="ProtNLM"/>
    </source>
</evidence>
<dbReference type="AlphaFoldDB" id="S9TUY2"/>
<keyword evidence="1" id="KW-0472">Membrane</keyword>
<organism evidence="2 3">
    <name type="scientific">Magnetospirillum fulvum MGU-K5</name>
    <dbReference type="NCBI Taxonomy" id="1316936"/>
    <lineage>
        <taxon>Bacteria</taxon>
        <taxon>Pseudomonadati</taxon>
        <taxon>Pseudomonadota</taxon>
        <taxon>Alphaproteobacteria</taxon>
        <taxon>Rhodospirillales</taxon>
        <taxon>Rhodospirillaceae</taxon>
        <taxon>Magnetospirillum</taxon>
    </lineage>
</organism>
<reference evidence="2 3" key="1">
    <citation type="submission" date="2013-04" db="EMBL/GenBank/DDBJ databases">
        <authorList>
            <person name="Kuznetsov B."/>
            <person name="Ivanovsky R."/>
        </authorList>
    </citation>
    <scope>NUCLEOTIDE SEQUENCE [LARGE SCALE GENOMIC DNA]</scope>
    <source>
        <strain evidence="2 3">MGU-K5</strain>
    </source>
</reference>
<dbReference type="STRING" id="1316936.K678_06857"/>
<name>S9TUY2_MAGFU</name>
<gene>
    <name evidence="2" type="ORF">K678_06857</name>
</gene>
<dbReference type="eggNOG" id="COG5345">
    <property type="taxonomic scope" value="Bacteria"/>
</dbReference>
<keyword evidence="1" id="KW-0812">Transmembrane</keyword>
<dbReference type="PATRIC" id="fig|1316936.3.peg.1375"/>
<evidence type="ECO:0000313" key="3">
    <source>
        <dbReference type="Proteomes" id="UP000015350"/>
    </source>
</evidence>
<dbReference type="RefSeq" id="WP_021131723.1">
    <property type="nucleotide sequence ID" value="NZ_AQPH01000018.1"/>
</dbReference>
<sequence length="339" mass="36964">MTVPATVSALFVTLGRRAAVLGAQVRAIPRRRWPLIGVGALLLTLVVIFPVTMLFISRVDDNLDFTPPHSSLGQPHALEVTAALITRELEVNKWRANDPFFIPGGWLRAMPAFQIGMVTALAHITGAMAAENGAGWGPNGCEVNLEHAAGLLKYPGTVWKFDTRKSWMPTASAEKQYRNAQRGIDAYNAKVASGIATYNRSPEALALVVAALIGDLDDTTAAINSHMEKDLSVILDFSITKVFYRNKGRLYANAVVMRDIGRDFEAVLAQSNLTENWVKMVEYLAIAARSKPAVVWGARPESGFLPNHLIAQGYPTLQARQLATGILATLNSREPQQHP</sequence>